<name>A0AAW5SU80_MYCNV</name>
<reference evidence="1" key="2">
    <citation type="journal article" date="2022" name="BMC Genomics">
        <title>Comparative genome analysis of mycobacteria focusing on tRNA and non-coding RNA.</title>
        <authorList>
            <person name="Behra P.R.K."/>
            <person name="Pettersson B.M.F."/>
            <person name="Ramesh M."/>
            <person name="Das S."/>
            <person name="Dasgupta S."/>
            <person name="Kirsebom L.A."/>
        </authorList>
    </citation>
    <scope>NUCLEOTIDE SEQUENCE</scope>
    <source>
        <strain evidence="1">DSM 44203</strain>
    </source>
</reference>
<protein>
    <submittedName>
        <fullName evidence="1">Uncharacterized protein</fullName>
    </submittedName>
</protein>
<sequence>MTECRECVAGLEHCHGTVIHHAAYRPECTEPDCVTPEVAHAFVIDCEAIDCACAVVVSAHRVG</sequence>
<evidence type="ECO:0000313" key="1">
    <source>
        <dbReference type="EMBL" id="MCV7027046.1"/>
    </source>
</evidence>
<dbReference type="EMBL" id="JACKTI010000073">
    <property type="protein sequence ID" value="MCV7027046.1"/>
    <property type="molecule type" value="Genomic_DNA"/>
</dbReference>
<dbReference type="RefSeq" id="WP_064415935.1">
    <property type="nucleotide sequence ID" value="NZ_BCTA01000026.1"/>
</dbReference>
<gene>
    <name evidence="1" type="ORF">H7I77_27495</name>
</gene>
<proteinExistence type="predicted"/>
<dbReference type="AlphaFoldDB" id="A0AAW5SU80"/>
<comment type="caution">
    <text evidence="1">The sequence shown here is derived from an EMBL/GenBank/DDBJ whole genome shotgun (WGS) entry which is preliminary data.</text>
</comment>
<dbReference type="Proteomes" id="UP001207528">
    <property type="component" value="Unassembled WGS sequence"/>
</dbReference>
<accession>A0AAW5SU80</accession>
<evidence type="ECO:0000313" key="2">
    <source>
        <dbReference type="Proteomes" id="UP001207528"/>
    </source>
</evidence>
<organism evidence="1 2">
    <name type="scientific">Mycolicibacterium novocastrense</name>
    <name type="common">Mycobacterium novocastrense</name>
    <dbReference type="NCBI Taxonomy" id="59813"/>
    <lineage>
        <taxon>Bacteria</taxon>
        <taxon>Bacillati</taxon>
        <taxon>Actinomycetota</taxon>
        <taxon>Actinomycetes</taxon>
        <taxon>Mycobacteriales</taxon>
        <taxon>Mycobacteriaceae</taxon>
        <taxon>Mycolicibacterium</taxon>
    </lineage>
</organism>
<reference evidence="1" key="1">
    <citation type="submission" date="2020-07" db="EMBL/GenBank/DDBJ databases">
        <authorList>
            <person name="Pettersson B.M.F."/>
            <person name="Behra P.R.K."/>
            <person name="Ramesh M."/>
            <person name="Das S."/>
            <person name="Dasgupta S."/>
            <person name="Kirsebom L.A."/>
        </authorList>
    </citation>
    <scope>NUCLEOTIDE SEQUENCE</scope>
    <source>
        <strain evidence="1">DSM 44203</strain>
    </source>
</reference>